<evidence type="ECO:0000259" key="2">
    <source>
        <dbReference type="Pfam" id="PF20478"/>
    </source>
</evidence>
<evidence type="ECO:0000313" key="4">
    <source>
        <dbReference type="Proteomes" id="UP000822369"/>
    </source>
</evidence>
<dbReference type="PANTHER" id="PTHR36981:SF9">
    <property type="entry name" value="NANOR-RELATED"/>
    <property type="match status" value="1"/>
</dbReference>
<feature type="domain" description="P2X purinoreceptor 7 intracellular" evidence="2">
    <location>
        <begin position="69"/>
        <end position="192"/>
    </location>
</feature>
<protein>
    <submittedName>
        <fullName evidence="3">Transcript variant X1</fullName>
    </submittedName>
</protein>
<evidence type="ECO:0000313" key="3">
    <source>
        <dbReference type="EMBL" id="KAF7219075.1"/>
    </source>
</evidence>
<dbReference type="EMBL" id="JAAVVJ010000007">
    <property type="protein sequence ID" value="KAF7219075.1"/>
    <property type="molecule type" value="Genomic_DNA"/>
</dbReference>
<organism evidence="3 4">
    <name type="scientific">Nothobranchius furzeri</name>
    <name type="common">Turquoise killifish</name>
    <dbReference type="NCBI Taxonomy" id="105023"/>
    <lineage>
        <taxon>Eukaryota</taxon>
        <taxon>Metazoa</taxon>
        <taxon>Chordata</taxon>
        <taxon>Craniata</taxon>
        <taxon>Vertebrata</taxon>
        <taxon>Euteleostomi</taxon>
        <taxon>Actinopterygii</taxon>
        <taxon>Neopterygii</taxon>
        <taxon>Teleostei</taxon>
        <taxon>Neoteleostei</taxon>
        <taxon>Acanthomorphata</taxon>
        <taxon>Ovalentaria</taxon>
        <taxon>Atherinomorphae</taxon>
        <taxon>Cyprinodontiformes</taxon>
        <taxon>Nothobranchiidae</taxon>
        <taxon>Nothobranchius</taxon>
    </lineage>
</organism>
<gene>
    <name evidence="3" type="ORF">G4P62_006525</name>
</gene>
<feature type="compositionally biased region" description="Polar residues" evidence="1">
    <location>
        <begin position="1"/>
        <end position="12"/>
    </location>
</feature>
<proteinExistence type="predicted"/>
<dbReference type="PANTHER" id="PTHR36981">
    <property type="entry name" value="ZGC:195170"/>
    <property type="match status" value="1"/>
</dbReference>
<dbReference type="AlphaFoldDB" id="A0A9D2YEF6"/>
<dbReference type="OrthoDB" id="8433683at2759"/>
<comment type="caution">
    <text evidence="3">The sequence shown here is derived from an EMBL/GenBank/DDBJ whole genome shotgun (WGS) entry which is preliminary data.</text>
</comment>
<evidence type="ECO:0000256" key="1">
    <source>
        <dbReference type="SAM" id="MobiDB-lite"/>
    </source>
</evidence>
<name>A0A9D2YEF6_NOTFU</name>
<accession>A0A9D2YEF6</accession>
<dbReference type="InterPro" id="IPR046815">
    <property type="entry name" value="P2RX7_C"/>
</dbReference>
<sequence length="199" mass="22388">MATESDTSSEQSFEVEDFSPPSSPEDREEGFWGEASGPEPYLFEPLARELSESPGAEPAGVSRHRMGPVSEWCTCGHCTSLSARENVCCRETPKVMLRCQQVGVTSCITEHPGFEPVALNPYVLQAVYGTFLQLYGEMQETMLNRCYRHLAYRNVVRWCWGYLGQHIRVVIPSCAVSRIRQEFPEDGAYKGFLPPLNLN</sequence>
<reference evidence="3" key="1">
    <citation type="submission" date="2020-03" db="EMBL/GenBank/DDBJ databases">
        <title>Intra-Species Differences in Population Size shape Life History and Genome Evolution.</title>
        <authorList>
            <person name="Willemsen D."/>
            <person name="Cui R."/>
            <person name="Valenzano D.R."/>
        </authorList>
    </citation>
    <scope>NUCLEOTIDE SEQUENCE</scope>
    <source>
        <strain evidence="3">GRZ</strain>
        <tissue evidence="3">Whole</tissue>
    </source>
</reference>
<feature type="region of interest" description="Disordered" evidence="1">
    <location>
        <begin position="1"/>
        <end position="40"/>
    </location>
</feature>
<dbReference type="Proteomes" id="UP000822369">
    <property type="component" value="Chromosome 7"/>
</dbReference>
<dbReference type="Pfam" id="PF20478">
    <property type="entry name" value="P2RX7_C"/>
    <property type="match status" value="1"/>
</dbReference>